<keyword evidence="2" id="KW-1185">Reference proteome</keyword>
<gene>
    <name evidence="1" type="ORF">PLOB_00030758</name>
</gene>
<sequence length="111" mass="12673">MANGETRSNPNTHFRLVESGKKRCISFNNTYSLMVRGNSVSFVNVSCEKGGKNVWFKFERLGNHSDSHHGFSIRNRTMCLTSSRNGTLSVVKVNPTVEVDRNCFFKREIIR</sequence>
<name>A0ABN8RZ68_9CNID</name>
<evidence type="ECO:0000313" key="2">
    <source>
        <dbReference type="Proteomes" id="UP001159405"/>
    </source>
</evidence>
<proteinExistence type="predicted"/>
<accession>A0ABN8RZ68</accession>
<dbReference type="EMBL" id="CALNXK010000398">
    <property type="protein sequence ID" value="CAH3184762.1"/>
    <property type="molecule type" value="Genomic_DNA"/>
</dbReference>
<evidence type="ECO:0000313" key="1">
    <source>
        <dbReference type="EMBL" id="CAH3184762.1"/>
    </source>
</evidence>
<organism evidence="1 2">
    <name type="scientific">Porites lobata</name>
    <dbReference type="NCBI Taxonomy" id="104759"/>
    <lineage>
        <taxon>Eukaryota</taxon>
        <taxon>Metazoa</taxon>
        <taxon>Cnidaria</taxon>
        <taxon>Anthozoa</taxon>
        <taxon>Hexacorallia</taxon>
        <taxon>Scleractinia</taxon>
        <taxon>Fungiina</taxon>
        <taxon>Poritidae</taxon>
        <taxon>Porites</taxon>
    </lineage>
</organism>
<reference evidence="1 2" key="1">
    <citation type="submission" date="2022-05" db="EMBL/GenBank/DDBJ databases">
        <authorList>
            <consortium name="Genoscope - CEA"/>
            <person name="William W."/>
        </authorList>
    </citation>
    <scope>NUCLEOTIDE SEQUENCE [LARGE SCALE GENOMIC DNA]</scope>
</reference>
<protein>
    <submittedName>
        <fullName evidence="1">Uncharacterized protein</fullName>
    </submittedName>
</protein>
<dbReference type="Proteomes" id="UP001159405">
    <property type="component" value="Unassembled WGS sequence"/>
</dbReference>
<comment type="caution">
    <text evidence="1">The sequence shown here is derived from an EMBL/GenBank/DDBJ whole genome shotgun (WGS) entry which is preliminary data.</text>
</comment>